<accession>G4TYP3</accession>
<comment type="caution">
    <text evidence="2">The sequence shown here is derived from an EMBL/GenBank/DDBJ whole genome shotgun (WGS) entry which is preliminary data.</text>
</comment>
<reference evidence="2 3" key="1">
    <citation type="journal article" date="2011" name="PLoS Pathog.">
        <title>Endophytic Life Strategies Decoded by Genome and Transcriptome Analyses of the Mutualistic Root Symbiont Piriformospora indica.</title>
        <authorList>
            <person name="Zuccaro A."/>
            <person name="Lahrmann U."/>
            <person name="Guldener U."/>
            <person name="Langen G."/>
            <person name="Pfiffi S."/>
            <person name="Biedenkopf D."/>
            <person name="Wong P."/>
            <person name="Samans B."/>
            <person name="Grimm C."/>
            <person name="Basiewicz M."/>
            <person name="Murat C."/>
            <person name="Martin F."/>
            <person name="Kogel K.H."/>
        </authorList>
    </citation>
    <scope>NUCLEOTIDE SEQUENCE [LARGE SCALE GENOMIC DNA]</scope>
    <source>
        <strain evidence="2 3">DSM 11827</strain>
    </source>
</reference>
<dbReference type="Proteomes" id="UP000007148">
    <property type="component" value="Unassembled WGS sequence"/>
</dbReference>
<dbReference type="EMBL" id="CAFZ01000753">
    <property type="protein sequence ID" value="CCA76436.1"/>
    <property type="molecule type" value="Genomic_DNA"/>
</dbReference>
<sequence length="324" mass="36189">MRALHHNGFKAWIFSEGQKLPVYDVKVTNEDTVTCWIASKPNTTFTVGWRKEDRREVASSGHVFIDGRDVASGIMRPKRTRPVLRSSAKISIGQMTNMRAPVHDDAGTIRLEISWVRIGSATSIVKADVADHVTVAHERAKKGGMMITTYAEPERIECGKAVSTRPYYPDEPGPFVTFIFRYHQLAMLQAWGIIANPNPPMAAPVQGRAANDRDQEFAGECENSNDEREESPLLEHDFTPSQDFESSQPSSEGLYDMGDTASLFNEEEGVGYSNGDIGIKHEEDEEDEVLTRGKHEHEVVSLHAAADKAAHLEEEYKEPMEDDD</sequence>
<evidence type="ECO:0000256" key="1">
    <source>
        <dbReference type="SAM" id="MobiDB-lite"/>
    </source>
</evidence>
<dbReference type="HOGENOM" id="CLU_897619_0_0_1"/>
<name>G4TYP3_SERID</name>
<dbReference type="PANTHER" id="PTHR36223">
    <property type="entry name" value="BETA-LACTAMASE-TYPE TRANSPEPTIDASE FOLD DOMAIN CONTAINING PROTEIN"/>
    <property type="match status" value="1"/>
</dbReference>
<dbReference type="PANTHER" id="PTHR36223:SF1">
    <property type="entry name" value="TRANSCRIPTION ELONGATION FACTOR EAF N-TERMINAL DOMAIN-CONTAINING PROTEIN"/>
    <property type="match status" value="1"/>
</dbReference>
<evidence type="ECO:0000313" key="3">
    <source>
        <dbReference type="Proteomes" id="UP000007148"/>
    </source>
</evidence>
<keyword evidence="3" id="KW-1185">Reference proteome</keyword>
<feature type="region of interest" description="Disordered" evidence="1">
    <location>
        <begin position="305"/>
        <end position="324"/>
    </location>
</feature>
<feature type="compositionally biased region" description="Polar residues" evidence="1">
    <location>
        <begin position="239"/>
        <end position="251"/>
    </location>
</feature>
<dbReference type="OrthoDB" id="3364132at2759"/>
<feature type="region of interest" description="Disordered" evidence="1">
    <location>
        <begin position="203"/>
        <end position="295"/>
    </location>
</feature>
<feature type="compositionally biased region" description="Acidic residues" evidence="1">
    <location>
        <begin position="217"/>
        <end position="229"/>
    </location>
</feature>
<gene>
    <name evidence="2" type="ORF">PIIN_10429</name>
</gene>
<dbReference type="AlphaFoldDB" id="G4TYP3"/>
<dbReference type="OMA" id="CWIASKP"/>
<protein>
    <submittedName>
        <fullName evidence="2">Uncharacterized protein</fullName>
    </submittedName>
</protein>
<dbReference type="InParanoid" id="G4TYP3"/>
<evidence type="ECO:0000313" key="2">
    <source>
        <dbReference type="EMBL" id="CCA76436.1"/>
    </source>
</evidence>
<dbReference type="STRING" id="1109443.G4TYP3"/>
<proteinExistence type="predicted"/>
<organism evidence="2 3">
    <name type="scientific">Serendipita indica (strain DSM 11827)</name>
    <name type="common">Root endophyte fungus</name>
    <name type="synonym">Piriformospora indica</name>
    <dbReference type="NCBI Taxonomy" id="1109443"/>
    <lineage>
        <taxon>Eukaryota</taxon>
        <taxon>Fungi</taxon>
        <taxon>Dikarya</taxon>
        <taxon>Basidiomycota</taxon>
        <taxon>Agaricomycotina</taxon>
        <taxon>Agaricomycetes</taxon>
        <taxon>Sebacinales</taxon>
        <taxon>Serendipitaceae</taxon>
        <taxon>Serendipita</taxon>
    </lineage>
</organism>